<evidence type="ECO:0000313" key="3">
    <source>
        <dbReference type="WBParaSite" id="SCUD_0001964801-mRNA-1"/>
    </source>
</evidence>
<dbReference type="EMBL" id="UZAK01042867">
    <property type="protein sequence ID" value="VDP69772.1"/>
    <property type="molecule type" value="Genomic_DNA"/>
</dbReference>
<organism evidence="3">
    <name type="scientific">Schistosoma curassoni</name>
    <dbReference type="NCBI Taxonomy" id="6186"/>
    <lineage>
        <taxon>Eukaryota</taxon>
        <taxon>Metazoa</taxon>
        <taxon>Spiralia</taxon>
        <taxon>Lophotrochozoa</taxon>
        <taxon>Platyhelminthes</taxon>
        <taxon>Trematoda</taxon>
        <taxon>Digenea</taxon>
        <taxon>Strigeidida</taxon>
        <taxon>Schistosomatoidea</taxon>
        <taxon>Schistosomatidae</taxon>
        <taxon>Schistosoma</taxon>
    </lineage>
</organism>
<dbReference type="Proteomes" id="UP000279833">
    <property type="component" value="Unassembled WGS sequence"/>
</dbReference>
<dbReference type="WBParaSite" id="SCUD_0001964801-mRNA-1">
    <property type="protein sequence ID" value="SCUD_0001964801-mRNA-1"/>
    <property type="gene ID" value="SCUD_0001964801"/>
</dbReference>
<evidence type="ECO:0000313" key="2">
    <source>
        <dbReference type="Proteomes" id="UP000279833"/>
    </source>
</evidence>
<reference evidence="1 2" key="2">
    <citation type="submission" date="2018-11" db="EMBL/GenBank/DDBJ databases">
        <authorList>
            <consortium name="Pathogen Informatics"/>
        </authorList>
    </citation>
    <scope>NUCLEOTIDE SEQUENCE [LARGE SCALE GENOMIC DNA]</scope>
    <source>
        <strain evidence="1">Dakar</strain>
        <strain evidence="2">Dakar, Senegal</strain>
    </source>
</reference>
<dbReference type="STRING" id="6186.A0A183KX51"/>
<evidence type="ECO:0000313" key="1">
    <source>
        <dbReference type="EMBL" id="VDP69772.1"/>
    </source>
</evidence>
<proteinExistence type="predicted"/>
<reference evidence="3" key="1">
    <citation type="submission" date="2016-06" db="UniProtKB">
        <authorList>
            <consortium name="WormBaseParasite"/>
        </authorList>
    </citation>
    <scope>IDENTIFICATION</scope>
</reference>
<protein>
    <submittedName>
        <fullName evidence="1 3">Uncharacterized protein</fullName>
    </submittedName>
</protein>
<keyword evidence="2" id="KW-1185">Reference proteome</keyword>
<accession>A0A183KX51</accession>
<gene>
    <name evidence="1" type="ORF">SCUD_LOCUS19646</name>
</gene>
<name>A0A183KX51_9TREM</name>
<sequence>MYHSSLVTIVTFGGYFSRTANSSTKSDIQNSPHVAVVEPVKNNVSTDLLTSESTIKSNEQCHLLSNVSSLLLLILTTQAGSIEKTVSTYSENNNKDSNSLGRNPYRTTLFSLQDEVTQKNQVDSIMDTTHVLPKSTPRLQPGGATLNGHLNIVTQSSSPQINFTAICDTAASTLSQDSSPLLLYLLVHRNTNFHSFIMQERGYEKVVRSHFLYRLCYKTPT</sequence>
<dbReference type="Pfam" id="PF09742">
    <property type="entry name" value="Dymeclin"/>
    <property type="match status" value="1"/>
</dbReference>
<dbReference type="AlphaFoldDB" id="A0A183KX51"/>